<dbReference type="PROSITE" id="PS51790">
    <property type="entry name" value="MSRB"/>
    <property type="match status" value="1"/>
</dbReference>
<dbReference type="Gene3D" id="2.170.150.20">
    <property type="entry name" value="Peptide methionine sulfoxide reductase"/>
    <property type="match status" value="1"/>
</dbReference>
<dbReference type="HAMAP" id="MF_01400">
    <property type="entry name" value="MsrB"/>
    <property type="match status" value="1"/>
</dbReference>
<dbReference type="GO" id="GO:0006979">
    <property type="term" value="P:response to oxidative stress"/>
    <property type="evidence" value="ECO:0007669"/>
    <property type="project" value="InterPro"/>
</dbReference>
<dbReference type="FunCoup" id="A0A1M7IGG1">
    <property type="interactions" value="524"/>
</dbReference>
<keyword evidence="6 9" id="KW-0560">Oxidoreductase</keyword>
<dbReference type="AlphaFoldDB" id="A0A1M7IGG1"/>
<dbReference type="InterPro" id="IPR002579">
    <property type="entry name" value="Met_Sox_Rdtase_MsrB_dom"/>
</dbReference>
<keyword evidence="12" id="KW-1185">Reference proteome</keyword>
<evidence type="ECO:0000256" key="6">
    <source>
        <dbReference type="ARBA" id="ARBA00023002"/>
    </source>
</evidence>
<feature type="domain" description="MsrB" evidence="10">
    <location>
        <begin position="8"/>
        <end position="131"/>
    </location>
</feature>
<dbReference type="InterPro" id="IPR028427">
    <property type="entry name" value="Met_Sox_Rdtase_MsrB"/>
</dbReference>
<evidence type="ECO:0000259" key="10">
    <source>
        <dbReference type="PROSITE" id="PS51790"/>
    </source>
</evidence>
<accession>A0A1M7IGG1</accession>
<dbReference type="STRING" id="29571.SAMN05878437_2738"/>
<protein>
    <recommendedName>
        <fullName evidence="3 9">Peptide methionine sulfoxide reductase MsrB</fullName>
        <ecNumber evidence="2 9">1.8.4.12</ecNumber>
    </recommendedName>
    <alternativeName>
        <fullName evidence="8 9">Peptide-methionine (R)-S-oxide reductase</fullName>
    </alternativeName>
</protein>
<name>A0A1M7IGG1_9GAMM</name>
<proteinExistence type="inferred from homology"/>
<keyword evidence="4 9" id="KW-0479">Metal-binding</keyword>
<dbReference type="RefSeq" id="WP_079554481.1">
    <property type="nucleotide sequence ID" value="NZ_LT670847.1"/>
</dbReference>
<evidence type="ECO:0000256" key="3">
    <source>
        <dbReference type="ARBA" id="ARBA00021130"/>
    </source>
</evidence>
<dbReference type="InterPro" id="IPR011057">
    <property type="entry name" value="Mss4-like_sf"/>
</dbReference>
<feature type="binding site" evidence="9">
    <location>
        <position position="50"/>
    </location>
    <ligand>
        <name>Zn(2+)</name>
        <dbReference type="ChEBI" id="CHEBI:29105"/>
    </ligand>
</feature>
<evidence type="ECO:0000256" key="8">
    <source>
        <dbReference type="ARBA" id="ARBA00075819"/>
    </source>
</evidence>
<dbReference type="NCBIfam" id="TIGR00357">
    <property type="entry name" value="peptide-methionine (R)-S-oxide reductase MsrB"/>
    <property type="match status" value="1"/>
</dbReference>
<dbReference type="GO" id="GO:0030091">
    <property type="term" value="P:protein repair"/>
    <property type="evidence" value="ECO:0007669"/>
    <property type="project" value="InterPro"/>
</dbReference>
<keyword evidence="5 9" id="KW-0862">Zinc</keyword>
<feature type="binding site" evidence="9">
    <location>
        <position position="99"/>
    </location>
    <ligand>
        <name>Zn(2+)</name>
        <dbReference type="ChEBI" id="CHEBI:29105"/>
    </ligand>
</feature>
<dbReference type="EMBL" id="LT670847">
    <property type="protein sequence ID" value="SHM39663.1"/>
    <property type="molecule type" value="Genomic_DNA"/>
</dbReference>
<evidence type="ECO:0000256" key="2">
    <source>
        <dbReference type="ARBA" id="ARBA00012499"/>
    </source>
</evidence>
<dbReference type="Proteomes" id="UP000190911">
    <property type="component" value="Chromosome I"/>
</dbReference>
<evidence type="ECO:0000256" key="5">
    <source>
        <dbReference type="ARBA" id="ARBA00022833"/>
    </source>
</evidence>
<reference evidence="11 12" key="1">
    <citation type="submission" date="2016-11" db="EMBL/GenBank/DDBJ databases">
        <authorList>
            <person name="Jaros S."/>
            <person name="Januszkiewicz K."/>
            <person name="Wedrychowicz H."/>
        </authorList>
    </citation>
    <scope>NUCLEOTIDE SEQUENCE [LARGE SCALE GENOMIC DNA]</scope>
    <source>
        <strain evidence="11 12">ACAM 12</strain>
    </source>
</reference>
<comment type="catalytic activity">
    <reaction evidence="7 9">
        <text>L-methionyl-[protein] + [thioredoxin]-disulfide + H2O = L-methionyl-(R)-S-oxide-[protein] + [thioredoxin]-dithiol</text>
        <dbReference type="Rhea" id="RHEA:24164"/>
        <dbReference type="Rhea" id="RHEA-COMP:10698"/>
        <dbReference type="Rhea" id="RHEA-COMP:10700"/>
        <dbReference type="Rhea" id="RHEA-COMP:12313"/>
        <dbReference type="Rhea" id="RHEA-COMP:12314"/>
        <dbReference type="ChEBI" id="CHEBI:15377"/>
        <dbReference type="ChEBI" id="CHEBI:16044"/>
        <dbReference type="ChEBI" id="CHEBI:29950"/>
        <dbReference type="ChEBI" id="CHEBI:45764"/>
        <dbReference type="ChEBI" id="CHEBI:50058"/>
        <dbReference type="EC" id="1.8.4.12"/>
    </reaction>
</comment>
<organism evidence="11 12">
    <name type="scientific">Vreelandella subglaciescola</name>
    <dbReference type="NCBI Taxonomy" id="29571"/>
    <lineage>
        <taxon>Bacteria</taxon>
        <taxon>Pseudomonadati</taxon>
        <taxon>Pseudomonadota</taxon>
        <taxon>Gammaproteobacteria</taxon>
        <taxon>Oceanospirillales</taxon>
        <taxon>Halomonadaceae</taxon>
        <taxon>Vreelandella</taxon>
    </lineage>
</organism>
<feature type="active site" description="Nucleophile" evidence="9">
    <location>
        <position position="120"/>
    </location>
</feature>
<evidence type="ECO:0000256" key="7">
    <source>
        <dbReference type="ARBA" id="ARBA00048488"/>
    </source>
</evidence>
<evidence type="ECO:0000256" key="1">
    <source>
        <dbReference type="ARBA" id="ARBA00007174"/>
    </source>
</evidence>
<dbReference type="Pfam" id="PF01641">
    <property type="entry name" value="SelR"/>
    <property type="match status" value="1"/>
</dbReference>
<comment type="similarity">
    <text evidence="1 9">Belongs to the MsrB Met sulfoxide reductase family.</text>
</comment>
<gene>
    <name evidence="9" type="primary">msrB</name>
    <name evidence="11" type="ORF">SAMN05878437_2738</name>
</gene>
<comment type="cofactor">
    <cofactor evidence="9">
        <name>Zn(2+)</name>
        <dbReference type="ChEBI" id="CHEBI:29105"/>
    </cofactor>
    <text evidence="9">Binds 1 zinc ion per subunit. The zinc ion is important for the structural integrity of the protein.</text>
</comment>
<dbReference type="EC" id="1.8.4.12" evidence="2 9"/>
<dbReference type="GO" id="GO:0033743">
    <property type="term" value="F:peptide-methionine (R)-S-oxide reductase activity"/>
    <property type="evidence" value="ECO:0007669"/>
    <property type="project" value="UniProtKB-UniRule"/>
</dbReference>
<dbReference type="OrthoDB" id="9785497at2"/>
<feature type="binding site" evidence="9">
    <location>
        <position position="96"/>
    </location>
    <ligand>
        <name>Zn(2+)</name>
        <dbReference type="ChEBI" id="CHEBI:29105"/>
    </ligand>
</feature>
<evidence type="ECO:0000256" key="9">
    <source>
        <dbReference type="HAMAP-Rule" id="MF_01400"/>
    </source>
</evidence>
<sequence>MAKLEKTPEQWREQLTDEQYRVTREKGTERPFTSNCDVQDGQGIYHCVCCNAPLFENEHKFDAGCGWPSFDRPLGAQSVDKHSDASHGMTRTEVVCSHCDAHLGHVFPDGPPDTTGQRYCINGVALDFHADE</sequence>
<dbReference type="SUPFAM" id="SSF51316">
    <property type="entry name" value="Mss4-like"/>
    <property type="match status" value="1"/>
</dbReference>
<dbReference type="PANTHER" id="PTHR10173">
    <property type="entry name" value="METHIONINE SULFOXIDE REDUCTASE"/>
    <property type="match status" value="1"/>
</dbReference>
<dbReference type="InParanoid" id="A0A1M7IGG1"/>
<evidence type="ECO:0000256" key="4">
    <source>
        <dbReference type="ARBA" id="ARBA00022723"/>
    </source>
</evidence>
<dbReference type="GO" id="GO:0008270">
    <property type="term" value="F:zinc ion binding"/>
    <property type="evidence" value="ECO:0007669"/>
    <property type="project" value="UniProtKB-UniRule"/>
</dbReference>
<dbReference type="GO" id="GO:0005737">
    <property type="term" value="C:cytoplasm"/>
    <property type="evidence" value="ECO:0007669"/>
    <property type="project" value="TreeGrafter"/>
</dbReference>
<evidence type="ECO:0000313" key="12">
    <source>
        <dbReference type="Proteomes" id="UP000190911"/>
    </source>
</evidence>
<dbReference type="FunFam" id="2.170.150.20:FF:000001">
    <property type="entry name" value="Peptide methionine sulfoxide reductase MsrB"/>
    <property type="match status" value="1"/>
</dbReference>
<dbReference type="PANTHER" id="PTHR10173:SF52">
    <property type="entry name" value="METHIONINE-R-SULFOXIDE REDUCTASE B1"/>
    <property type="match status" value="1"/>
</dbReference>
<feature type="binding site" evidence="9">
    <location>
        <position position="47"/>
    </location>
    <ligand>
        <name>Zn(2+)</name>
        <dbReference type="ChEBI" id="CHEBI:29105"/>
    </ligand>
</feature>
<evidence type="ECO:0000313" key="11">
    <source>
        <dbReference type="EMBL" id="SHM39663.1"/>
    </source>
</evidence>